<sequence length="203" mass="22403">MLNTLTQNPVPTVLIGLGLYWLFKDGAEPSHETTRRHRSDHNSWGNSEIEFQPSVGEQVTEKIRTAKDTVQGQVSEWQDEASHQAHELKEEASRRAKEWKEGAGQKMEEVKGYLQEQGAVVRGEFNHLLDNNPLAVGAVMVALGTVVAAAIPASRKEDQLMGDSRDRVMKAVKSSVVSTVDDVKHKAGQVAEKVLPEGTRNLL</sequence>
<protein>
    <submittedName>
        <fullName evidence="2">Uncharacterized protein</fullName>
    </submittedName>
</protein>
<dbReference type="RefSeq" id="WP_312640194.1">
    <property type="nucleotide sequence ID" value="NZ_CP116967.1"/>
</dbReference>
<dbReference type="KEGG" id="nall:PP769_11465"/>
<evidence type="ECO:0000313" key="3">
    <source>
        <dbReference type="Proteomes" id="UP001302719"/>
    </source>
</evidence>
<accession>A0AA96JV73</accession>
<feature type="region of interest" description="Disordered" evidence="1">
    <location>
        <begin position="31"/>
        <end position="52"/>
    </location>
</feature>
<name>A0AA96JV73_9BACT</name>
<evidence type="ECO:0000313" key="2">
    <source>
        <dbReference type="EMBL" id="WNM56596.1"/>
    </source>
</evidence>
<reference evidence="2 3" key="1">
    <citation type="submission" date="2023-01" db="EMBL/GenBank/DDBJ databases">
        <title>Cultivation and genomic characterization of new, ubiquitous marine nitrite-oxidizing bacteria from the Nitrospirales.</title>
        <authorList>
            <person name="Mueller A.J."/>
            <person name="Daebeler A."/>
            <person name="Herbold C.W."/>
            <person name="Kirkegaard R.H."/>
            <person name="Daims H."/>
        </authorList>
    </citation>
    <scope>NUCLEOTIDE SEQUENCE [LARGE SCALE GENOMIC DNA]</scope>
    <source>
        <strain evidence="2 3">VA</strain>
    </source>
</reference>
<dbReference type="Proteomes" id="UP001302719">
    <property type="component" value="Chromosome"/>
</dbReference>
<gene>
    <name evidence="2" type="ORF">PP769_11465</name>
</gene>
<organism evidence="2 3">
    <name type="scientific">Candidatus Nitrospira allomarina</name>
    <dbReference type="NCBI Taxonomy" id="3020900"/>
    <lineage>
        <taxon>Bacteria</taxon>
        <taxon>Pseudomonadati</taxon>
        <taxon>Nitrospirota</taxon>
        <taxon>Nitrospiria</taxon>
        <taxon>Nitrospirales</taxon>
        <taxon>Nitrospiraceae</taxon>
        <taxon>Nitrospira</taxon>
    </lineage>
</organism>
<dbReference type="AlphaFoldDB" id="A0AA96JV73"/>
<dbReference type="EMBL" id="CP116967">
    <property type="protein sequence ID" value="WNM56596.1"/>
    <property type="molecule type" value="Genomic_DNA"/>
</dbReference>
<evidence type="ECO:0000256" key="1">
    <source>
        <dbReference type="SAM" id="MobiDB-lite"/>
    </source>
</evidence>
<dbReference type="SUPFAM" id="SSF58113">
    <property type="entry name" value="Apolipoprotein A-I"/>
    <property type="match status" value="1"/>
</dbReference>
<keyword evidence="3" id="KW-1185">Reference proteome</keyword>
<dbReference type="Gene3D" id="6.10.140.1430">
    <property type="match status" value="1"/>
</dbReference>
<proteinExistence type="predicted"/>